<dbReference type="EMBL" id="KN832882">
    <property type="protein sequence ID" value="KIM97168.1"/>
    <property type="molecule type" value="Genomic_DNA"/>
</dbReference>
<dbReference type="InParanoid" id="A0A0C3CE46"/>
<name>A0A0C3CE46_OIDMZ</name>
<dbReference type="PANTHER" id="PTHR42085">
    <property type="entry name" value="F-BOX DOMAIN-CONTAINING PROTEIN"/>
    <property type="match status" value="1"/>
</dbReference>
<dbReference type="PANTHER" id="PTHR42085:SF2">
    <property type="entry name" value="F-BOX DOMAIN-CONTAINING PROTEIN"/>
    <property type="match status" value="1"/>
</dbReference>
<sequence>MSQQRITLFFPVLSTKKKTSVTAKCHFLQLPYLFRRRIYYEAGLVSGKTIHMNLWATRGNPKYNEQEFHPYRNSRFAALPLSLFAVCRMVHDETTKIFYGENRFAVSRRAPRGLRILERFSESTLAEIKLLIVWINLESCDSLCCGHRERKCGNGYVHCSHPLSHDEPMSHTSISGQAIISQWQRICVKLSRSVLPGQLKLYIICDCEDLRTAKMIPEPLTTLPILRDAALRLRRDYDEQAQGLAENTVLRLTNWSPKLAPPFRFLDLPKEIQLHILKYTDLVADTEITCNSNQMVYNIACPTGGTAIPSTDPDTALLKCFCYSGHSAFTFRCHHYKRLGFPSAIFLVNRKIRDAATEVFYGSNSFVVSMSSKTSRSIGGDISILPGLKRFPKYAIRFITTLRFEIDPLELRMFGPGAARGEVWLDTVELLSKYGNLAVLNLEIRLAEELYALGRDTQAKANTNYTNRMLDIYQKLVQPVTALLGLRNFFVHLNWGTSCIGSGQALDGREQVERRLEEMVMGEGYDAWGRGKVWRIDLRG</sequence>
<dbReference type="Proteomes" id="UP000054321">
    <property type="component" value="Unassembled WGS sequence"/>
</dbReference>
<gene>
    <name evidence="1" type="ORF">OIDMADRAFT_57805</name>
</gene>
<reference evidence="1 2" key="1">
    <citation type="submission" date="2014-04" db="EMBL/GenBank/DDBJ databases">
        <authorList>
            <consortium name="DOE Joint Genome Institute"/>
            <person name="Kuo A."/>
            <person name="Martino E."/>
            <person name="Perotto S."/>
            <person name="Kohler A."/>
            <person name="Nagy L.G."/>
            <person name="Floudas D."/>
            <person name="Copeland A."/>
            <person name="Barry K.W."/>
            <person name="Cichocki N."/>
            <person name="Veneault-Fourrey C."/>
            <person name="LaButti K."/>
            <person name="Lindquist E.A."/>
            <person name="Lipzen A."/>
            <person name="Lundell T."/>
            <person name="Morin E."/>
            <person name="Murat C."/>
            <person name="Sun H."/>
            <person name="Tunlid A."/>
            <person name="Henrissat B."/>
            <person name="Grigoriev I.V."/>
            <person name="Hibbett D.S."/>
            <person name="Martin F."/>
            <person name="Nordberg H.P."/>
            <person name="Cantor M.N."/>
            <person name="Hua S.X."/>
        </authorList>
    </citation>
    <scope>NUCLEOTIDE SEQUENCE [LARGE SCALE GENOMIC DNA]</scope>
    <source>
        <strain evidence="1 2">Zn</strain>
    </source>
</reference>
<dbReference type="OrthoDB" id="2099276at2759"/>
<evidence type="ECO:0000313" key="2">
    <source>
        <dbReference type="Proteomes" id="UP000054321"/>
    </source>
</evidence>
<dbReference type="InterPro" id="IPR038883">
    <property type="entry name" value="AN11006-like"/>
</dbReference>
<dbReference type="HOGENOM" id="CLU_545253_0_0_1"/>
<reference evidence="2" key="2">
    <citation type="submission" date="2015-01" db="EMBL/GenBank/DDBJ databases">
        <title>Evolutionary Origins and Diversification of the Mycorrhizal Mutualists.</title>
        <authorList>
            <consortium name="DOE Joint Genome Institute"/>
            <consortium name="Mycorrhizal Genomics Consortium"/>
            <person name="Kohler A."/>
            <person name="Kuo A."/>
            <person name="Nagy L.G."/>
            <person name="Floudas D."/>
            <person name="Copeland A."/>
            <person name="Barry K.W."/>
            <person name="Cichocki N."/>
            <person name="Veneault-Fourrey C."/>
            <person name="LaButti K."/>
            <person name="Lindquist E.A."/>
            <person name="Lipzen A."/>
            <person name="Lundell T."/>
            <person name="Morin E."/>
            <person name="Murat C."/>
            <person name="Riley R."/>
            <person name="Ohm R."/>
            <person name="Sun H."/>
            <person name="Tunlid A."/>
            <person name="Henrissat B."/>
            <person name="Grigoriev I.V."/>
            <person name="Hibbett D.S."/>
            <person name="Martin F."/>
        </authorList>
    </citation>
    <scope>NUCLEOTIDE SEQUENCE [LARGE SCALE GENOMIC DNA]</scope>
    <source>
        <strain evidence="2">Zn</strain>
    </source>
</reference>
<protein>
    <submittedName>
        <fullName evidence="1">Uncharacterized protein</fullName>
    </submittedName>
</protein>
<proteinExistence type="predicted"/>
<dbReference type="AlphaFoldDB" id="A0A0C3CE46"/>
<keyword evidence="2" id="KW-1185">Reference proteome</keyword>
<organism evidence="1 2">
    <name type="scientific">Oidiodendron maius (strain Zn)</name>
    <dbReference type="NCBI Taxonomy" id="913774"/>
    <lineage>
        <taxon>Eukaryota</taxon>
        <taxon>Fungi</taxon>
        <taxon>Dikarya</taxon>
        <taxon>Ascomycota</taxon>
        <taxon>Pezizomycotina</taxon>
        <taxon>Leotiomycetes</taxon>
        <taxon>Leotiomycetes incertae sedis</taxon>
        <taxon>Myxotrichaceae</taxon>
        <taxon>Oidiodendron</taxon>
    </lineage>
</organism>
<evidence type="ECO:0000313" key="1">
    <source>
        <dbReference type="EMBL" id="KIM97168.1"/>
    </source>
</evidence>
<accession>A0A0C3CE46</accession>